<organism evidence="4 5">
    <name type="scientific">Amycolatopsis iheyensis</name>
    <dbReference type="NCBI Taxonomy" id="2945988"/>
    <lineage>
        <taxon>Bacteria</taxon>
        <taxon>Bacillati</taxon>
        <taxon>Actinomycetota</taxon>
        <taxon>Actinomycetes</taxon>
        <taxon>Pseudonocardiales</taxon>
        <taxon>Pseudonocardiaceae</taxon>
        <taxon>Amycolatopsis</taxon>
    </lineage>
</organism>
<dbReference type="Proteomes" id="UP001144096">
    <property type="component" value="Unassembled WGS sequence"/>
</dbReference>
<comment type="caution">
    <text evidence="4">The sequence shown here is derived from an EMBL/GenBank/DDBJ whole genome shotgun (WGS) entry which is preliminary data.</text>
</comment>
<dbReference type="NCBIfam" id="NF033748">
    <property type="entry name" value="class_F_sortase"/>
    <property type="match status" value="1"/>
</dbReference>
<feature type="region of interest" description="Disordered" evidence="2">
    <location>
        <begin position="49"/>
        <end position="83"/>
    </location>
</feature>
<sequence length="232" mass="24047">MPDADPAETGAGGRRRTVRRLLLALVVVLALAGGVLIWVGVTRPSGPGSVASVGSIPAPTTTLSTSDPTTTAPPVSRSPVPLSRSAPVSLRVPSIGVSSSLLSLGLNPDRTVESPKDFGKAGWYDLGPTPGEVGASVILGHIDSYRGPAVFYRLSKLGPGDQILVLRGDGKTAAFTVDAKRQYPKSGFPANDVYGAVDYAGLRLVTCGGEFDRAARSYLDNIVVYAHFTGTT</sequence>
<dbReference type="InterPro" id="IPR005754">
    <property type="entry name" value="Sortase"/>
</dbReference>
<proteinExistence type="predicted"/>
<name>A0A9X2SR50_9PSEU</name>
<dbReference type="InterPro" id="IPR023365">
    <property type="entry name" value="Sortase_dom-sf"/>
</dbReference>
<keyword evidence="3" id="KW-0812">Transmembrane</keyword>
<dbReference type="Pfam" id="PF04203">
    <property type="entry name" value="Sortase"/>
    <property type="match status" value="1"/>
</dbReference>
<dbReference type="Gene3D" id="2.40.260.10">
    <property type="entry name" value="Sortase"/>
    <property type="match status" value="1"/>
</dbReference>
<evidence type="ECO:0000313" key="5">
    <source>
        <dbReference type="Proteomes" id="UP001144096"/>
    </source>
</evidence>
<dbReference type="SUPFAM" id="SSF63817">
    <property type="entry name" value="Sortase"/>
    <property type="match status" value="1"/>
</dbReference>
<accession>A0A9X2SR50</accession>
<feature type="transmembrane region" description="Helical" evidence="3">
    <location>
        <begin position="21"/>
        <end position="41"/>
    </location>
</feature>
<protein>
    <submittedName>
        <fullName evidence="4">Class F sortase</fullName>
    </submittedName>
</protein>
<evidence type="ECO:0000256" key="2">
    <source>
        <dbReference type="SAM" id="MobiDB-lite"/>
    </source>
</evidence>
<evidence type="ECO:0000256" key="1">
    <source>
        <dbReference type="ARBA" id="ARBA00022801"/>
    </source>
</evidence>
<keyword evidence="1" id="KW-0378">Hydrolase</keyword>
<dbReference type="InterPro" id="IPR042001">
    <property type="entry name" value="Sortase_F"/>
</dbReference>
<dbReference type="AlphaFoldDB" id="A0A9X2SR50"/>
<gene>
    <name evidence="4" type="ORF">M8542_48540</name>
</gene>
<dbReference type="GO" id="GO:0016787">
    <property type="term" value="F:hydrolase activity"/>
    <property type="evidence" value="ECO:0007669"/>
    <property type="project" value="UniProtKB-KW"/>
</dbReference>
<dbReference type="EMBL" id="JAMXQV010000051">
    <property type="protein sequence ID" value="MCR6490673.1"/>
    <property type="molecule type" value="Genomic_DNA"/>
</dbReference>
<evidence type="ECO:0000313" key="4">
    <source>
        <dbReference type="EMBL" id="MCR6490673.1"/>
    </source>
</evidence>
<dbReference type="RefSeq" id="WP_257927244.1">
    <property type="nucleotide sequence ID" value="NZ_JAMXQV010000051.1"/>
</dbReference>
<reference evidence="4" key="1">
    <citation type="submission" date="2022-06" db="EMBL/GenBank/DDBJ databases">
        <title>Amycolatopsis iheyaensis sp. nov., a new species of the genus Amycolatopsis isolated from soil in Iheya island, Japan.</title>
        <authorList>
            <person name="Ngamcharungchit C."/>
            <person name="Kanto H."/>
            <person name="Take A."/>
            <person name="Intra B."/>
            <person name="Matsumoto A."/>
            <person name="Panbangred W."/>
            <person name="Inahashi Y."/>
        </authorList>
    </citation>
    <scope>NUCLEOTIDE SEQUENCE</scope>
    <source>
        <strain evidence="4">OK19-0408</strain>
    </source>
</reference>
<keyword evidence="3" id="KW-0472">Membrane</keyword>
<keyword evidence="3" id="KW-1133">Transmembrane helix</keyword>
<dbReference type="CDD" id="cd05829">
    <property type="entry name" value="Sortase_F"/>
    <property type="match status" value="1"/>
</dbReference>
<keyword evidence="5" id="KW-1185">Reference proteome</keyword>
<evidence type="ECO:0000256" key="3">
    <source>
        <dbReference type="SAM" id="Phobius"/>
    </source>
</evidence>